<evidence type="ECO:0000313" key="2">
    <source>
        <dbReference type="Proteomes" id="UP000297445"/>
    </source>
</evidence>
<comment type="caution">
    <text evidence="1">The sequence shown here is derived from an EMBL/GenBank/DDBJ whole genome shotgun (WGS) entry which is preliminary data.</text>
</comment>
<dbReference type="EMBL" id="SNSA01000005">
    <property type="protein sequence ID" value="TEU27007.1"/>
    <property type="molecule type" value="Genomic_DNA"/>
</dbReference>
<reference evidence="1 2" key="1">
    <citation type="submission" date="2019-03" db="EMBL/GenBank/DDBJ databases">
        <title>Draft genome sequence of an environmental Acinetobacter seifertii from Brazil.</title>
        <authorList>
            <person name="Furlan J.P.R."/>
            <person name="Stehling E.G."/>
        </authorList>
    </citation>
    <scope>NUCLEOTIDE SEQUENCE [LARGE SCALE GENOMIC DNA]</scope>
    <source>
        <strain evidence="1 2">SAb133</strain>
    </source>
</reference>
<organism evidence="1 2">
    <name type="scientific">Acinetobacter seifertii</name>
    <dbReference type="NCBI Taxonomy" id="1530123"/>
    <lineage>
        <taxon>Bacteria</taxon>
        <taxon>Pseudomonadati</taxon>
        <taxon>Pseudomonadota</taxon>
        <taxon>Gammaproteobacteria</taxon>
        <taxon>Moraxellales</taxon>
        <taxon>Moraxellaceae</taxon>
        <taxon>Acinetobacter</taxon>
        <taxon>Acinetobacter calcoaceticus/baumannii complex</taxon>
    </lineage>
</organism>
<proteinExistence type="predicted"/>
<dbReference type="AlphaFoldDB" id="A0A5E9PDY6"/>
<name>A0A5E9PDY6_9GAMM</name>
<accession>A0A5E9PDY6</accession>
<evidence type="ECO:0000313" key="1">
    <source>
        <dbReference type="EMBL" id="TEU27007.1"/>
    </source>
</evidence>
<dbReference type="Proteomes" id="UP000297445">
    <property type="component" value="Unassembled WGS sequence"/>
</dbReference>
<dbReference type="Pfam" id="PF07606">
    <property type="entry name" value="DUF1569"/>
    <property type="match status" value="1"/>
</dbReference>
<dbReference type="RefSeq" id="WP_134262814.1">
    <property type="nucleotide sequence ID" value="NZ_JADWOK010000034.1"/>
</dbReference>
<gene>
    <name evidence="1" type="ORF">E2R16_11050</name>
</gene>
<dbReference type="InterPro" id="IPR011463">
    <property type="entry name" value="DUF1569"/>
</dbReference>
<protein>
    <submittedName>
        <fullName evidence="1">DUF1569 domain-containing protein</fullName>
    </submittedName>
</protein>
<sequence length="146" mass="17161">MSLSNITNLSSLRHYLIQQQDSKAVTQHWSFMHICTHCSQTILCSITGYPQLKPWIIRKTIGPSILRWFFYRNKMHHNLQAELIGASPIDVSNREPLDVLIKAIDQFLNHKGELKPHFVFGDLSKDQYDRYFTLHIKDHLNEVKFI</sequence>